<proteinExistence type="predicted"/>
<evidence type="ECO:0000313" key="3">
    <source>
        <dbReference type="Proteomes" id="UP001295444"/>
    </source>
</evidence>
<dbReference type="AlphaFoldDB" id="A0AAD1RAX4"/>
<sequence>MAAELDGYSDSSEDLLTVRPPQSEMNSGDTGPVMTTMLKARLGDLQKALQADVAQLCADLTSLVGCIDAAEATSIRHLQVR</sequence>
<gene>
    <name evidence="2" type="ORF">PECUL_23A041220</name>
</gene>
<evidence type="ECO:0000313" key="2">
    <source>
        <dbReference type="EMBL" id="CAH2246995.1"/>
    </source>
</evidence>
<accession>A0AAD1RAX4</accession>
<name>A0AAD1RAX4_PELCU</name>
<protein>
    <submittedName>
        <fullName evidence="2">Uncharacterized protein</fullName>
    </submittedName>
</protein>
<organism evidence="2 3">
    <name type="scientific">Pelobates cultripes</name>
    <name type="common">Western spadefoot toad</name>
    <dbReference type="NCBI Taxonomy" id="61616"/>
    <lineage>
        <taxon>Eukaryota</taxon>
        <taxon>Metazoa</taxon>
        <taxon>Chordata</taxon>
        <taxon>Craniata</taxon>
        <taxon>Vertebrata</taxon>
        <taxon>Euteleostomi</taxon>
        <taxon>Amphibia</taxon>
        <taxon>Batrachia</taxon>
        <taxon>Anura</taxon>
        <taxon>Pelobatoidea</taxon>
        <taxon>Pelobatidae</taxon>
        <taxon>Pelobates</taxon>
    </lineage>
</organism>
<dbReference type="Proteomes" id="UP001295444">
    <property type="component" value="Chromosome 02"/>
</dbReference>
<dbReference type="EMBL" id="OW240913">
    <property type="protein sequence ID" value="CAH2246995.1"/>
    <property type="molecule type" value="Genomic_DNA"/>
</dbReference>
<evidence type="ECO:0000256" key="1">
    <source>
        <dbReference type="SAM" id="MobiDB-lite"/>
    </source>
</evidence>
<keyword evidence="3" id="KW-1185">Reference proteome</keyword>
<feature type="region of interest" description="Disordered" evidence="1">
    <location>
        <begin position="1"/>
        <end position="32"/>
    </location>
</feature>
<reference evidence="2" key="1">
    <citation type="submission" date="2022-03" db="EMBL/GenBank/DDBJ databases">
        <authorList>
            <person name="Alioto T."/>
            <person name="Alioto T."/>
            <person name="Gomez Garrido J."/>
        </authorList>
    </citation>
    <scope>NUCLEOTIDE SEQUENCE</scope>
</reference>